<dbReference type="Proteomes" id="UP000093432">
    <property type="component" value="Unassembled WGS sequence"/>
</dbReference>
<feature type="domain" description="Metallo-beta-lactamase" evidence="1">
    <location>
        <begin position="106"/>
        <end position="312"/>
    </location>
</feature>
<reference evidence="3" key="1">
    <citation type="submission" date="2016-07" db="EMBL/GenBank/DDBJ databases">
        <authorList>
            <person name="Florea S."/>
            <person name="Webb J.S."/>
            <person name="Jaromczyk J."/>
            <person name="Schardl C.L."/>
        </authorList>
    </citation>
    <scope>NUCLEOTIDE SEQUENCE [LARGE SCALE GENOMIC DNA]</scope>
    <source>
        <strain evidence="3">CC-VM-7</strain>
    </source>
</reference>
<dbReference type="GO" id="GO:0005737">
    <property type="term" value="C:cytoplasm"/>
    <property type="evidence" value="ECO:0007669"/>
    <property type="project" value="TreeGrafter"/>
</dbReference>
<dbReference type="Pfam" id="PF12706">
    <property type="entry name" value="Lactamase_B_2"/>
    <property type="match status" value="1"/>
</dbReference>
<dbReference type="PANTHER" id="PTHR15032:SF4">
    <property type="entry name" value="N-ACYL-PHOSPHATIDYLETHANOLAMINE-HYDROLYZING PHOSPHOLIPASE D"/>
    <property type="match status" value="1"/>
</dbReference>
<name>A0A1B8ZRY0_9FLAO</name>
<dbReference type="STRING" id="651561.BBI00_08340"/>
<keyword evidence="2" id="KW-0378">Hydrolase</keyword>
<evidence type="ECO:0000313" key="2">
    <source>
        <dbReference type="EMBL" id="OCA74342.1"/>
    </source>
</evidence>
<dbReference type="GO" id="GO:0008270">
    <property type="term" value="F:zinc ion binding"/>
    <property type="evidence" value="ECO:0007669"/>
    <property type="project" value="InterPro"/>
</dbReference>
<gene>
    <name evidence="2" type="ORF">BBI00_08340</name>
</gene>
<evidence type="ECO:0000313" key="3">
    <source>
        <dbReference type="Proteomes" id="UP000093432"/>
    </source>
</evidence>
<organism evidence="2 3">
    <name type="scientific">Chryseobacterium arthrosphaerae</name>
    <dbReference type="NCBI Taxonomy" id="651561"/>
    <lineage>
        <taxon>Bacteria</taxon>
        <taxon>Pseudomonadati</taxon>
        <taxon>Bacteroidota</taxon>
        <taxon>Flavobacteriia</taxon>
        <taxon>Flavobacteriales</taxon>
        <taxon>Weeksellaceae</taxon>
        <taxon>Chryseobacterium group</taxon>
        <taxon>Chryseobacterium</taxon>
    </lineage>
</organism>
<dbReference type="InterPro" id="IPR001279">
    <property type="entry name" value="Metallo-B-lactamas"/>
</dbReference>
<dbReference type="InterPro" id="IPR036866">
    <property type="entry name" value="RibonucZ/Hydroxyglut_hydro"/>
</dbReference>
<dbReference type="AlphaFoldDB" id="A0A1B8ZRY0"/>
<dbReference type="GO" id="GO:0070290">
    <property type="term" value="F:N-acylphosphatidylethanolamine-specific phospholipase D activity"/>
    <property type="evidence" value="ECO:0007669"/>
    <property type="project" value="InterPro"/>
</dbReference>
<evidence type="ECO:0000259" key="1">
    <source>
        <dbReference type="SMART" id="SM00849"/>
    </source>
</evidence>
<dbReference type="Gene3D" id="3.60.15.10">
    <property type="entry name" value="Ribonuclease Z/Hydroxyacylglutathione hydrolase-like"/>
    <property type="match status" value="1"/>
</dbReference>
<dbReference type="SMART" id="SM00849">
    <property type="entry name" value="Lactamase_B"/>
    <property type="match status" value="1"/>
</dbReference>
<sequence length="365" mass="42072">MIYWLITCVVILTATFFIVINMKAFGAVPKGRRLQRIRQSELYRKKQFRNISYTPSIAEGYKMSKVTYDFFLGKKHPLLKPLKAIPSVHTDLRSIPKNKDVFIWLGHSSYYLQTDGVSFLIDPVLSLYGSPFKYFNKAFNGSDIFKPEDIPDLDYLVITHDHFDHLDYPTVKAIRNRTGVAVVPLGVGAHLERWGYTEDQLIEEEWGTEINLKNNIRIVFTPARHFSGRRIKQNDTLWTSYVLITPSKKIFLGGDSGYDTHFKMIGEKYGPFDYAILENGQYGDAWRYIHAMPEDVIQAAVDIQAKHIIPVHAAKFALALHPWNEPLQKITAFGKEKELDILTPMIGEVVDLNLPDQQFTVWWED</sequence>
<dbReference type="InterPro" id="IPR024884">
    <property type="entry name" value="NAPE-PLD"/>
</dbReference>
<accession>A0A1B8ZRY0</accession>
<protein>
    <submittedName>
        <fullName evidence="2">MBL fold metallo-hydrolase</fullName>
    </submittedName>
</protein>
<comment type="caution">
    <text evidence="2">The sequence shown here is derived from an EMBL/GenBank/DDBJ whole genome shotgun (WGS) entry which is preliminary data.</text>
</comment>
<dbReference type="PIRSF" id="PIRSF038896">
    <property type="entry name" value="NAPE-PLD"/>
    <property type="match status" value="1"/>
</dbReference>
<proteinExistence type="predicted"/>
<dbReference type="SUPFAM" id="SSF56281">
    <property type="entry name" value="Metallo-hydrolase/oxidoreductase"/>
    <property type="match status" value="1"/>
</dbReference>
<dbReference type="EMBL" id="MAYG01000001">
    <property type="protein sequence ID" value="OCA74342.1"/>
    <property type="molecule type" value="Genomic_DNA"/>
</dbReference>
<dbReference type="OrthoDB" id="9805728at2"/>
<dbReference type="PANTHER" id="PTHR15032">
    <property type="entry name" value="N-ACYL-PHOSPHATIDYLETHANOLAMINE-HYDROLYZING PHOSPHOLIPASE D"/>
    <property type="match status" value="1"/>
</dbReference>